<organism evidence="2 3">
    <name type="scientific">Gimesia aquarii</name>
    <dbReference type="NCBI Taxonomy" id="2527964"/>
    <lineage>
        <taxon>Bacteria</taxon>
        <taxon>Pseudomonadati</taxon>
        <taxon>Planctomycetota</taxon>
        <taxon>Planctomycetia</taxon>
        <taxon>Planctomycetales</taxon>
        <taxon>Planctomycetaceae</taxon>
        <taxon>Gimesia</taxon>
    </lineage>
</organism>
<dbReference type="AlphaFoldDB" id="A0A517WYQ6"/>
<accession>A0A517WYQ6</accession>
<dbReference type="Proteomes" id="UP000318384">
    <property type="component" value="Chromosome"/>
</dbReference>
<dbReference type="PANTHER" id="PTHR34512:SF30">
    <property type="entry name" value="OUTER MEMBRANE PROTEIN ASSEMBLY FACTOR BAMB"/>
    <property type="match status" value="1"/>
</dbReference>
<dbReference type="EMBL" id="CP037422">
    <property type="protein sequence ID" value="QDU10374.1"/>
    <property type="molecule type" value="Genomic_DNA"/>
</dbReference>
<evidence type="ECO:0000259" key="1">
    <source>
        <dbReference type="Pfam" id="PF13360"/>
    </source>
</evidence>
<dbReference type="RefSeq" id="WP_145177963.1">
    <property type="nucleotide sequence ID" value="NZ_CP037422.1"/>
</dbReference>
<evidence type="ECO:0000313" key="2">
    <source>
        <dbReference type="EMBL" id="QDU10374.1"/>
    </source>
</evidence>
<name>A0A517WYQ6_9PLAN</name>
<protein>
    <submittedName>
        <fullName evidence="2">Outer membrane biogenesis protein BamB</fullName>
    </submittedName>
</protein>
<dbReference type="OrthoDB" id="4726955at2"/>
<sequence>MTDSVRWNKILRHLLLCFLVLLASDQITFGDDWPQWNGPRRDGSVRESELLTTIPSDGLKLIWRQPISFGYSGPIIADVKTFIFDYKKASGDITNNAGKRDKLTGKERLLCFKATNGKPLWSYEYERAYAVSYGGGPRATPSYHDGMVYALGAEGDLTCVDAKRGTKVWHINFKEQYGAKTPLWGHSASPLVYGNSLICMVGGEGSLVVAFDLKSGKEEWRSLSSIETGYCPPTIVKHDGRKQLMIWDPEQISSLNPTNGTLYWQHPLKPDYGMSILPPISNGDLLFTSGEGSKGVMLKLKRNASGVEKLWGGSPKRGVYLATSNGIFYEGYLYGADIRSGAVICARGDTGERLWQSALPTTGSTRGRGGAHGTAFLMKLSGHNYILFSETGDIISAELSPAGYRETGRFHAIKPTSNTMGRTVVWTFPAIAGGKLYLRNDNEVVCYSLANDSAN</sequence>
<dbReference type="InterPro" id="IPR011047">
    <property type="entry name" value="Quinoprotein_ADH-like_sf"/>
</dbReference>
<reference evidence="2 3" key="1">
    <citation type="submission" date="2019-03" db="EMBL/GenBank/DDBJ databases">
        <title>Deep-cultivation of Planctomycetes and their phenomic and genomic characterization uncovers novel biology.</title>
        <authorList>
            <person name="Wiegand S."/>
            <person name="Jogler M."/>
            <person name="Boedeker C."/>
            <person name="Pinto D."/>
            <person name="Vollmers J."/>
            <person name="Rivas-Marin E."/>
            <person name="Kohn T."/>
            <person name="Peeters S.H."/>
            <person name="Heuer A."/>
            <person name="Rast P."/>
            <person name="Oberbeckmann S."/>
            <person name="Bunk B."/>
            <person name="Jeske O."/>
            <person name="Meyerdierks A."/>
            <person name="Storesund J.E."/>
            <person name="Kallscheuer N."/>
            <person name="Luecker S."/>
            <person name="Lage O.M."/>
            <person name="Pohl T."/>
            <person name="Merkel B.J."/>
            <person name="Hornburger P."/>
            <person name="Mueller R.-W."/>
            <person name="Bruemmer F."/>
            <person name="Labrenz M."/>
            <person name="Spormann A.M."/>
            <person name="Op den Camp H."/>
            <person name="Overmann J."/>
            <person name="Amann R."/>
            <person name="Jetten M.S.M."/>
            <person name="Mascher T."/>
            <person name="Medema M.H."/>
            <person name="Devos D.P."/>
            <person name="Kaster A.-K."/>
            <person name="Ovreas L."/>
            <person name="Rohde M."/>
            <person name="Galperin M.Y."/>
            <person name="Jogler C."/>
        </authorList>
    </citation>
    <scope>NUCLEOTIDE SEQUENCE [LARGE SCALE GENOMIC DNA]</scope>
    <source>
        <strain evidence="2 3">V202</strain>
    </source>
</reference>
<dbReference type="Pfam" id="PF13360">
    <property type="entry name" value="PQQ_2"/>
    <property type="match status" value="1"/>
</dbReference>
<feature type="domain" description="Pyrrolo-quinoline quinone repeat" evidence="1">
    <location>
        <begin position="106"/>
        <end position="356"/>
    </location>
</feature>
<proteinExistence type="predicted"/>
<dbReference type="PANTHER" id="PTHR34512">
    <property type="entry name" value="CELL SURFACE PROTEIN"/>
    <property type="match status" value="1"/>
</dbReference>
<dbReference type="Gene3D" id="2.130.10.10">
    <property type="entry name" value="YVTN repeat-like/Quinoprotein amine dehydrogenase"/>
    <property type="match status" value="1"/>
</dbReference>
<dbReference type="SUPFAM" id="SSF50998">
    <property type="entry name" value="Quinoprotein alcohol dehydrogenase-like"/>
    <property type="match status" value="2"/>
</dbReference>
<evidence type="ECO:0000313" key="3">
    <source>
        <dbReference type="Proteomes" id="UP000318384"/>
    </source>
</evidence>
<dbReference type="InterPro" id="IPR015943">
    <property type="entry name" value="WD40/YVTN_repeat-like_dom_sf"/>
</dbReference>
<gene>
    <name evidence="2" type="ORF">V202x_37730</name>
</gene>
<keyword evidence="3" id="KW-1185">Reference proteome</keyword>
<dbReference type="InterPro" id="IPR002372">
    <property type="entry name" value="PQQ_rpt_dom"/>
</dbReference>